<evidence type="ECO:0000256" key="8">
    <source>
        <dbReference type="ARBA" id="ARBA00022989"/>
    </source>
</evidence>
<proteinExistence type="inferred from homology"/>
<evidence type="ECO:0000256" key="9">
    <source>
        <dbReference type="ARBA" id="ARBA00023098"/>
    </source>
</evidence>
<dbReference type="EC" id="2.1.1.17" evidence="13 14"/>
<comment type="similarity">
    <text evidence="13 14">Belongs to the class VI-like SAM-binding methyltransferase superfamily. CHO2 family.</text>
</comment>
<dbReference type="GO" id="GO:0005789">
    <property type="term" value="C:endoplasmic reticulum membrane"/>
    <property type="evidence" value="ECO:0007669"/>
    <property type="project" value="UniProtKB-SubCell"/>
</dbReference>
<evidence type="ECO:0000256" key="13">
    <source>
        <dbReference type="HAMAP-Rule" id="MF_03217"/>
    </source>
</evidence>
<dbReference type="PROSITE" id="PS51598">
    <property type="entry name" value="SAM_CHO2"/>
    <property type="match status" value="1"/>
</dbReference>
<dbReference type="InterPro" id="IPR007318">
    <property type="entry name" value="Phopholipid_MeTrfase"/>
</dbReference>
<keyword evidence="11 13" id="KW-0594">Phospholipid biosynthesis</keyword>
<name>A0A1B2J629_PICPA</name>
<dbReference type="GO" id="GO:0004608">
    <property type="term" value="F:phosphatidylethanolamine N-methyltransferase activity"/>
    <property type="evidence" value="ECO:0007669"/>
    <property type="project" value="UniProtKB-UniRule"/>
</dbReference>
<protein>
    <recommendedName>
        <fullName evidence="13 14">Phosphatidylethanolamine N-methyltransferase</fullName>
        <shortName evidence="13">PE methyltransferase</shortName>
        <shortName evidence="13 14">PEAMT</shortName>
        <shortName evidence="13">PEMT</shortName>
        <ecNumber evidence="13 14">2.1.1.17</ecNumber>
    </recommendedName>
</protein>
<keyword evidence="7 13" id="KW-0256">Endoplasmic reticulum</keyword>
<keyword evidence="6 13" id="KW-0812">Transmembrane</keyword>
<evidence type="ECO:0000256" key="3">
    <source>
        <dbReference type="ARBA" id="ARBA00022603"/>
    </source>
</evidence>
<feature type="transmembrane region" description="Helical" evidence="13 14">
    <location>
        <begin position="448"/>
        <end position="470"/>
    </location>
</feature>
<evidence type="ECO:0000256" key="14">
    <source>
        <dbReference type="RuleBase" id="RU361122"/>
    </source>
</evidence>
<organism evidence="15 16">
    <name type="scientific">Komagataella pastoris</name>
    <name type="common">Yeast</name>
    <name type="synonym">Pichia pastoris</name>
    <dbReference type="NCBI Taxonomy" id="4922"/>
    <lineage>
        <taxon>Eukaryota</taxon>
        <taxon>Fungi</taxon>
        <taxon>Dikarya</taxon>
        <taxon>Ascomycota</taxon>
        <taxon>Saccharomycotina</taxon>
        <taxon>Pichiomycetes</taxon>
        <taxon>Pichiales</taxon>
        <taxon>Pichiaceae</taxon>
        <taxon>Komagataella</taxon>
    </lineage>
</organism>
<feature type="transmembrane region" description="Helical" evidence="13 14">
    <location>
        <begin position="74"/>
        <end position="97"/>
    </location>
</feature>
<dbReference type="Gene3D" id="1.20.120.1630">
    <property type="match status" value="1"/>
</dbReference>
<comment type="catalytic activity">
    <reaction evidence="13 14">
        <text>a 1,2-diacyl-sn-glycero-3-phosphoethanolamine + S-adenosyl-L-methionine = a 1,2-diacyl-sn-glycero-3-phospho-N-methylethanolamine + S-adenosyl-L-homocysteine + H(+)</text>
        <dbReference type="Rhea" id="RHEA:11164"/>
        <dbReference type="ChEBI" id="CHEBI:15378"/>
        <dbReference type="ChEBI" id="CHEBI:57856"/>
        <dbReference type="ChEBI" id="CHEBI:59789"/>
        <dbReference type="ChEBI" id="CHEBI:64573"/>
        <dbReference type="ChEBI" id="CHEBI:64612"/>
        <dbReference type="EC" id="2.1.1.17"/>
    </reaction>
</comment>
<keyword evidence="12 13" id="KW-1208">Phospholipid metabolism</keyword>
<evidence type="ECO:0000256" key="1">
    <source>
        <dbReference type="ARBA" id="ARBA00004127"/>
    </source>
</evidence>
<dbReference type="EMBL" id="CP014584">
    <property type="protein sequence ID" value="ANZ73427.1"/>
    <property type="molecule type" value="Genomic_DNA"/>
</dbReference>
<evidence type="ECO:0000256" key="11">
    <source>
        <dbReference type="ARBA" id="ARBA00023209"/>
    </source>
</evidence>
<keyword evidence="9 13" id="KW-0443">Lipid metabolism</keyword>
<dbReference type="AlphaFoldDB" id="A0A1B2J629"/>
<evidence type="ECO:0000256" key="7">
    <source>
        <dbReference type="ARBA" id="ARBA00022824"/>
    </source>
</evidence>
<dbReference type="Gene3D" id="2.60.40.2840">
    <property type="match status" value="1"/>
</dbReference>
<dbReference type="OrthoDB" id="4583at2759"/>
<dbReference type="Proteomes" id="UP000094565">
    <property type="component" value="Chromosome 1"/>
</dbReference>
<dbReference type="PANTHER" id="PTHR32138">
    <property type="entry name" value="PHOSPHATIDYLETHANOLAMINE N-METHYLTRANSFERASE"/>
    <property type="match status" value="1"/>
</dbReference>
<feature type="transmembrane region" description="Helical" evidence="13 14">
    <location>
        <begin position="331"/>
        <end position="349"/>
    </location>
</feature>
<feature type="transmembrane region" description="Helical" evidence="13 14">
    <location>
        <begin position="49"/>
        <end position="68"/>
    </location>
</feature>
<comment type="function">
    <text evidence="13 14">Catalyzes the first step of the methylation pathway of phosphatidylcholine biosynthesis, the SAM-dependent methylation of phosphatidylethanolamine (PE) to phosphatidylmonomethylethanolamine (PMME).</text>
</comment>
<keyword evidence="4 13" id="KW-0808">Transferase</keyword>
<feature type="transmembrane region" description="Helical" evidence="13 14">
    <location>
        <begin position="355"/>
        <end position="376"/>
    </location>
</feature>
<evidence type="ECO:0000256" key="2">
    <source>
        <dbReference type="ARBA" id="ARBA00022516"/>
    </source>
</evidence>
<dbReference type="GO" id="GO:0006656">
    <property type="term" value="P:phosphatidylcholine biosynthetic process"/>
    <property type="evidence" value="ECO:0007669"/>
    <property type="project" value="UniProtKB-UniRule"/>
</dbReference>
<feature type="transmembrane region" description="Helical" evidence="13 14">
    <location>
        <begin position="180"/>
        <end position="200"/>
    </location>
</feature>
<comment type="subcellular location">
    <subcellularLocation>
        <location evidence="1">Endomembrane system</location>
        <topology evidence="1">Multi-pass membrane protein</topology>
    </subcellularLocation>
    <subcellularLocation>
        <location evidence="13 14">Endoplasmic reticulum membrane</location>
        <topology evidence="13 14">Multi-pass membrane protein</topology>
    </subcellularLocation>
</comment>
<reference evidence="15 16" key="1">
    <citation type="submission" date="2016-02" db="EMBL/GenBank/DDBJ databases">
        <title>Comparative genomic and transcriptomic foundation for Pichia pastoris.</title>
        <authorList>
            <person name="Love K.R."/>
            <person name="Shah K.A."/>
            <person name="Whittaker C.A."/>
            <person name="Wu J."/>
            <person name="Bartlett M.C."/>
            <person name="Ma D."/>
            <person name="Leeson R.L."/>
            <person name="Priest M."/>
            <person name="Young S.K."/>
            <person name="Love J.C."/>
        </authorList>
    </citation>
    <scope>NUCLEOTIDE SEQUENCE [LARGE SCALE GENOMIC DNA]</scope>
    <source>
        <strain evidence="15 16">ATCC 28485</strain>
    </source>
</reference>
<comment type="pathway">
    <text evidence="13 14">Phospholipid metabolism; phosphatidylcholine biosynthesis.</text>
</comment>
<evidence type="ECO:0000313" key="15">
    <source>
        <dbReference type="EMBL" id="ANZ73427.1"/>
    </source>
</evidence>
<dbReference type="GO" id="GO:0032259">
    <property type="term" value="P:methylation"/>
    <property type="evidence" value="ECO:0007669"/>
    <property type="project" value="UniProtKB-KW"/>
</dbReference>
<feature type="transmembrane region" description="Helical" evidence="13 14">
    <location>
        <begin position="532"/>
        <end position="551"/>
    </location>
</feature>
<evidence type="ECO:0000256" key="10">
    <source>
        <dbReference type="ARBA" id="ARBA00023136"/>
    </source>
</evidence>
<accession>A0A1B2J629</accession>
<sequence length="890" mass="102917">MVKESKFSYNSKDEKKYSLGKTFKGDIFSVPETHDMVRSLFDPTVKKSVSDYLIVLSLFINGIVYYYSPVTWRIPVFIVLYSFWRLGYNLGIGILLYKQSKSHSMFHWLKQIQINGGWAKSFVELELSSKLNTEQLNSVPDEFKTWIVFRSLVNLILMNDFTTYMCLVFACSDGAFNQSLYLIILRWVLGISFFIFNIIVKLNAHLIVKDYAWYWGDFFFRLHNNEELIFDGVFDLAPHPMYSIGYAGYYGCALMTKSYTVLIMSIFGHLLQFLFLNYVETPHIEKIYGDDNLSENTISVNKRDDSLFIGTGGKPLVMLTKNFNWLRTNDIFTVVLALYASIVPIFLPAAYNNSIIILAIIVKIGTSFVLNSVLYLQSRFKSWTLSFIKNYGTINITILDNKELLERLSFQNWTLLQNNTLVLNYSMLLTISVREVMYNEKFWQTEWLPLRFILAALMILGQFLTVHQMIDSIGLFGWYYGDFFVGVLSSNKSEVTTLSRSGIYHFLNNPERVTSNLTAWALYLLFNNSNKLFLVIALLFTINNLIVLNFIEKPHMVKLYGEQNVLKHTSGIEKSINSLFLPNNVQGTIVKLSGSIDKVIQDSSKVIDEFIRNKHNQKPKELSLKKRRNSFKQVIELIRGSTDDTLTINLQELNDQGQLQLLNLLRKDETDFYNLGDPIKVEWNIEDHKGKEKAWIGLYNIFQTSDTRTKTLVSSKGYWIPIHRDKYINLSDKIKNEEDCILEDQLNGGVVQFSAELLPWVPGTYELRLHANEKHEVLAISKPFDIVVKKLDVPISDDIDDERLEDFANKLYQGFVSKLFPAIESIVDESNWFLQMHIKENARQVEKLCSTLSESCGVHLTKKAIVDEKCLKDLSFKISKLRKMLDELML</sequence>
<keyword evidence="8 13" id="KW-1133">Transmembrane helix</keyword>
<dbReference type="InterPro" id="IPR016219">
    <property type="entry name" value="Phosphatid-EA_MeTrfase_fun"/>
</dbReference>
<dbReference type="HAMAP" id="MF_03217">
    <property type="entry name" value="PEMT"/>
    <property type="match status" value="1"/>
</dbReference>
<evidence type="ECO:0000256" key="5">
    <source>
        <dbReference type="ARBA" id="ARBA00022691"/>
    </source>
</evidence>
<dbReference type="PIRSF" id="PIRSF000383">
    <property type="entry name" value="PEAMT"/>
    <property type="match status" value="1"/>
</dbReference>
<gene>
    <name evidence="15" type="primary">CHO2</name>
    <name evidence="15" type="ORF">ATY40_BA7500979</name>
</gene>
<dbReference type="Pfam" id="PF04191">
    <property type="entry name" value="PEMT"/>
    <property type="match status" value="2"/>
</dbReference>
<keyword evidence="10 13" id="KW-0472">Membrane</keyword>
<keyword evidence="2 13" id="KW-0444">Lipid biosynthesis</keyword>
<keyword evidence="5 13" id="KW-0949">S-adenosyl-L-methionine</keyword>
<dbReference type="UniPathway" id="UPA00753"/>
<comment type="caution">
    <text evidence="13 14">Lacks conserved residue(s) required for the propagation of feature annotation.</text>
</comment>
<evidence type="ECO:0000256" key="6">
    <source>
        <dbReference type="ARBA" id="ARBA00022692"/>
    </source>
</evidence>
<evidence type="ECO:0000256" key="12">
    <source>
        <dbReference type="ARBA" id="ARBA00023264"/>
    </source>
</evidence>
<evidence type="ECO:0000313" key="16">
    <source>
        <dbReference type="Proteomes" id="UP000094565"/>
    </source>
</evidence>
<keyword evidence="3 13" id="KW-0489">Methyltransferase</keyword>
<dbReference type="PANTHER" id="PTHR32138:SF0">
    <property type="entry name" value="PHOSPHATIDYLETHANOLAMINE N-METHYLTRANSFERASE"/>
    <property type="match status" value="1"/>
</dbReference>
<evidence type="ECO:0000256" key="4">
    <source>
        <dbReference type="ARBA" id="ARBA00022679"/>
    </source>
</evidence>
<keyword evidence="16" id="KW-1185">Reference proteome</keyword>